<reference evidence="2" key="1">
    <citation type="journal article" date="2021" name="Nat. Commun.">
        <title>Genomic analyses provide insights into spinach domestication and the genetic basis of agronomic traits.</title>
        <authorList>
            <person name="Cai X."/>
            <person name="Sun X."/>
            <person name="Xu C."/>
            <person name="Sun H."/>
            <person name="Wang X."/>
            <person name="Ge C."/>
            <person name="Zhang Z."/>
            <person name="Wang Q."/>
            <person name="Fei Z."/>
            <person name="Jiao C."/>
            <person name="Wang Q."/>
        </authorList>
    </citation>
    <scope>NUCLEOTIDE SEQUENCE [LARGE SCALE GENOMIC DNA]</scope>
    <source>
        <strain evidence="2">cv. Varoflay</strain>
    </source>
</reference>
<dbReference type="RefSeq" id="XP_056686994.1">
    <property type="nucleotide sequence ID" value="XM_056831016.1"/>
</dbReference>
<gene>
    <name evidence="3" type="primary">LOC110796573</name>
    <name evidence="4" type="synonym">LOC130462550</name>
</gene>
<keyword evidence="2" id="KW-1185">Reference proteome</keyword>
<evidence type="ECO:0000259" key="1">
    <source>
        <dbReference type="Pfam" id="PF20241"/>
    </source>
</evidence>
<organism evidence="2 3">
    <name type="scientific">Spinacia oleracea</name>
    <name type="common">Spinach</name>
    <dbReference type="NCBI Taxonomy" id="3562"/>
    <lineage>
        <taxon>Eukaryota</taxon>
        <taxon>Viridiplantae</taxon>
        <taxon>Streptophyta</taxon>
        <taxon>Embryophyta</taxon>
        <taxon>Tracheophyta</taxon>
        <taxon>Spermatophyta</taxon>
        <taxon>Magnoliopsida</taxon>
        <taxon>eudicotyledons</taxon>
        <taxon>Gunneridae</taxon>
        <taxon>Pentapetalae</taxon>
        <taxon>Caryophyllales</taxon>
        <taxon>Chenopodiaceae</taxon>
        <taxon>Chenopodioideae</taxon>
        <taxon>Anserineae</taxon>
        <taxon>Spinacia</taxon>
    </lineage>
</organism>
<dbReference type="KEGG" id="soe:110796573"/>
<evidence type="ECO:0000313" key="2">
    <source>
        <dbReference type="Proteomes" id="UP000813463"/>
    </source>
</evidence>
<reference evidence="3" key="2">
    <citation type="submission" date="2025-04" db="UniProtKB">
        <authorList>
            <consortium name="RefSeq"/>
        </authorList>
    </citation>
    <scope>IDENTIFICATION</scope>
    <source>
        <tissue evidence="4">Leaf</tissue>
    </source>
</reference>
<dbReference type="PANTHER" id="PTHR33065">
    <property type="entry name" value="OS07G0486400 PROTEIN"/>
    <property type="match status" value="1"/>
</dbReference>
<feature type="domain" description="DUF6598" evidence="1">
    <location>
        <begin position="366"/>
        <end position="586"/>
    </location>
</feature>
<evidence type="ECO:0000313" key="4">
    <source>
        <dbReference type="RefSeq" id="XP_056686994.1"/>
    </source>
</evidence>
<proteinExistence type="predicted"/>
<dbReference type="InterPro" id="IPR046533">
    <property type="entry name" value="DUF6598"/>
</dbReference>
<dbReference type="Pfam" id="PF20241">
    <property type="entry name" value="DUF6598"/>
    <property type="match status" value="1"/>
</dbReference>
<sequence length="616" mass="70554">MGKDVKATPVFELSSFTVTNDVFNNLQDENGCACIELYGHIKFIDDNSDEYILFDCDPSDPAIVYLSDNNSVLLRESIFNPPYWSYWMHRFSLIIYLKDKRRDIVVVDSTKDFDFAFMDVYDVNEGCWRIETPMCGLVSVHYRIFPYAVYAHVDVEVVDCNGSRRSYKKEDCDKPLKSEDLCQAVVTGKILSTCKTQDKRCISRVIFDESCYDSANLTSTDLFWICWLAVPAYSRKLRIEVDLEVDGEKIGSGHVLDFDVTDICVPTRKEIKEQNWCIIVRVDWKHAYSFITKEYFVRIDPKLFVEGASAAESEGHSTFSKISSRESHLEVFPDIYDPSSVSPIDMSTKGMVRDPIPLFFPYNHSLVEIFSVSITPPREKCWKLCGEVECTDTFETYNIFCKEGEEYVEVSYSKNTLPLQEPCSCYVGGNLCLDILLTNSQGFEISNGYVSWYEFQVANWYDQRICSIVRGKYGFAAVHYTIFSMAAQAGVTIVLNSNDGCSRMIRGNIFGRYSGYRYHTYYEKKYFQSKLYENCAEVNNAEKLPLSKSVVAVPVNHSLILEAHIQVGKLGKNFQDEYFKGQVTFKPVLTEPPEVQSSHQIIYGEDFSLSVLVNWG</sequence>
<protein>
    <submittedName>
        <fullName evidence="3">Uncharacterized protein LOC110796573</fullName>
    </submittedName>
</protein>
<dbReference type="RefSeq" id="XP_021857326.1">
    <property type="nucleotide sequence ID" value="XM_022001634.1"/>
</dbReference>
<dbReference type="OrthoDB" id="1744787at2759"/>
<accession>A0A9R0IXT1</accession>
<evidence type="ECO:0000313" key="3">
    <source>
        <dbReference type="RefSeq" id="XP_021857326.1"/>
    </source>
</evidence>
<dbReference type="PANTHER" id="PTHR33065:SF88">
    <property type="entry name" value="OS11G0104220 PROTEIN"/>
    <property type="match status" value="1"/>
</dbReference>
<dbReference type="GeneID" id="110796573"/>
<name>A0A9R0IXT1_SPIOL</name>
<dbReference type="AlphaFoldDB" id="A0A9R0IXT1"/>
<dbReference type="Proteomes" id="UP000813463">
    <property type="component" value="Chromosome 6"/>
</dbReference>